<reference evidence="2" key="1">
    <citation type="submission" date="2024-05" db="EMBL/GenBank/DDBJ databases">
        <title>Alkalihalobacillus sp. strain MEB203 novel alkaliphilic bacterium from Lonar Lake, India.</title>
        <authorList>
            <person name="Joshi A."/>
            <person name="Thite S."/>
            <person name="Mengade P."/>
        </authorList>
    </citation>
    <scope>NUCLEOTIDE SEQUENCE</scope>
    <source>
        <strain evidence="2">MEB 203</strain>
    </source>
</reference>
<sequence length="97" mass="10840">MEQNKKAPEPQGDFFDQLMFGPPPGSMTENEQQVAPENDESPNPELSDSTNPNTEQMSNQETSQLEHIIQIAQVVGPYLSKLSPMLSNLQSFFSNKK</sequence>
<gene>
    <name evidence="2" type="ORF">N7Z68_04325</name>
</gene>
<evidence type="ECO:0000313" key="2">
    <source>
        <dbReference type="EMBL" id="MDE5412601.1"/>
    </source>
</evidence>
<feature type="compositionally biased region" description="Polar residues" evidence="1">
    <location>
        <begin position="44"/>
        <end position="64"/>
    </location>
</feature>
<protein>
    <submittedName>
        <fullName evidence="2">Uncharacterized protein</fullName>
    </submittedName>
</protein>
<evidence type="ECO:0000313" key="3">
    <source>
        <dbReference type="Proteomes" id="UP001148125"/>
    </source>
</evidence>
<name>A0ABT5VAU9_9BACI</name>
<keyword evidence="3" id="KW-1185">Reference proteome</keyword>
<accession>A0ABT5VAU9</accession>
<proteinExistence type="predicted"/>
<dbReference type="EMBL" id="JAOTPO010000002">
    <property type="protein sequence ID" value="MDE5412601.1"/>
    <property type="molecule type" value="Genomic_DNA"/>
</dbReference>
<dbReference type="RefSeq" id="WP_275117230.1">
    <property type="nucleotide sequence ID" value="NZ_JAOTPO010000002.1"/>
</dbReference>
<evidence type="ECO:0000256" key="1">
    <source>
        <dbReference type="SAM" id="MobiDB-lite"/>
    </source>
</evidence>
<feature type="region of interest" description="Disordered" evidence="1">
    <location>
        <begin position="1"/>
        <end position="64"/>
    </location>
</feature>
<comment type="caution">
    <text evidence="2">The sequence shown here is derived from an EMBL/GenBank/DDBJ whole genome shotgun (WGS) entry which is preliminary data.</text>
</comment>
<dbReference type="Proteomes" id="UP001148125">
    <property type="component" value="Unassembled WGS sequence"/>
</dbReference>
<organism evidence="2 3">
    <name type="scientific">Alkalihalobacterium chitinilyticum</name>
    <dbReference type="NCBI Taxonomy" id="2980103"/>
    <lineage>
        <taxon>Bacteria</taxon>
        <taxon>Bacillati</taxon>
        <taxon>Bacillota</taxon>
        <taxon>Bacilli</taxon>
        <taxon>Bacillales</taxon>
        <taxon>Bacillaceae</taxon>
        <taxon>Alkalihalobacterium</taxon>
    </lineage>
</organism>